<proteinExistence type="predicted"/>
<dbReference type="Proteomes" id="UP000320887">
    <property type="component" value="Segment"/>
</dbReference>
<evidence type="ECO:0000313" key="2">
    <source>
        <dbReference type="Proteomes" id="UP000320887"/>
    </source>
</evidence>
<sequence length="76" mass="9005">MSEMVMRISRNCDLYIRTNISPFDDNLEEVDLELRLVNQSNGKEKICKFHIKDLEKIDLAIKFYLDLIKSVRDSIK</sequence>
<protein>
    <submittedName>
        <fullName evidence="1">Uncharacterized protein</fullName>
    </submittedName>
</protein>
<name>A0A514K581_9VIRU</name>
<dbReference type="EMBL" id="MK570056">
    <property type="protein sequence ID" value="QDI74048.1"/>
    <property type="molecule type" value="Genomic_DNA"/>
</dbReference>
<organism evidence="1 2">
    <name type="scientific">Nitrosopumilus spindle-shaped virus</name>
    <dbReference type="NCBI Taxonomy" id="2508184"/>
    <lineage>
        <taxon>Viruses</taxon>
        <taxon>Viruses incertae sedis</taxon>
        <taxon>Thaspiviridae</taxon>
        <taxon>Nitmarvirus</taxon>
        <taxon>Nitmarvirus maris</taxon>
        <taxon>Nitmarvirus NSV1</taxon>
    </lineage>
</organism>
<evidence type="ECO:0000313" key="1">
    <source>
        <dbReference type="EMBL" id="QDI74048.1"/>
    </source>
</evidence>
<reference evidence="1 2" key="1">
    <citation type="submission" date="2019-02" db="EMBL/GenBank/DDBJ databases">
        <title>Spindle-shaped viruses infect a marine ammonia-oxidizing thaumarchaeon.</title>
        <authorList>
            <person name="Kim J.-G."/>
            <person name="Kim S.-J."/>
            <person name="Rhee S.-K."/>
        </authorList>
    </citation>
    <scope>NUCLEOTIDE SEQUENCE [LARGE SCALE GENOMIC DNA]</scope>
    <source>
        <strain evidence="1">NSV4</strain>
    </source>
</reference>
<accession>A0A514K581</accession>